<dbReference type="OrthoDB" id="9765680at2"/>
<dbReference type="SUPFAM" id="SSF56801">
    <property type="entry name" value="Acetyl-CoA synthetase-like"/>
    <property type="match status" value="1"/>
</dbReference>
<dbReference type="InterPro" id="IPR000873">
    <property type="entry name" value="AMP-dep_synth/lig_dom"/>
</dbReference>
<organism evidence="3 4">
    <name type="scientific">Prevotella jejuni</name>
    <dbReference type="NCBI Taxonomy" id="1177574"/>
    <lineage>
        <taxon>Bacteria</taxon>
        <taxon>Pseudomonadati</taxon>
        <taxon>Bacteroidota</taxon>
        <taxon>Bacteroidia</taxon>
        <taxon>Bacteroidales</taxon>
        <taxon>Prevotellaceae</taxon>
        <taxon>Prevotella</taxon>
    </lineage>
</organism>
<name>A0A2K9H6K0_9BACT</name>
<gene>
    <name evidence="3" type="ORF">SAMN06265364_1048</name>
</gene>
<dbReference type="GO" id="GO:0006631">
    <property type="term" value="P:fatty acid metabolic process"/>
    <property type="evidence" value="ECO:0007669"/>
    <property type="project" value="TreeGrafter"/>
</dbReference>
<dbReference type="Gene3D" id="3.30.300.30">
    <property type="match status" value="1"/>
</dbReference>
<proteinExistence type="inferred from homology"/>
<evidence type="ECO:0000313" key="4">
    <source>
        <dbReference type="Proteomes" id="UP000198427"/>
    </source>
</evidence>
<protein>
    <submittedName>
        <fullName evidence="3">Acyl-CoA synthetase (AMP-forming)/AMP-acid ligase II</fullName>
    </submittedName>
</protein>
<dbReference type="Proteomes" id="UP000198427">
    <property type="component" value="Unassembled WGS sequence"/>
</dbReference>
<dbReference type="Pfam" id="PF00501">
    <property type="entry name" value="AMP-binding"/>
    <property type="match status" value="1"/>
</dbReference>
<dbReference type="PANTHER" id="PTHR43201:SF5">
    <property type="entry name" value="MEDIUM-CHAIN ACYL-COA LIGASE ACSF2, MITOCHONDRIAL"/>
    <property type="match status" value="1"/>
</dbReference>
<dbReference type="GO" id="GO:0031956">
    <property type="term" value="F:medium-chain fatty acid-CoA ligase activity"/>
    <property type="evidence" value="ECO:0007669"/>
    <property type="project" value="TreeGrafter"/>
</dbReference>
<dbReference type="CDD" id="cd04433">
    <property type="entry name" value="AFD_class_I"/>
    <property type="match status" value="1"/>
</dbReference>
<dbReference type="InterPro" id="IPR042099">
    <property type="entry name" value="ANL_N_sf"/>
</dbReference>
<dbReference type="GeneID" id="94028198"/>
<dbReference type="KEGG" id="pje:CRM71_01930"/>
<dbReference type="EMBL" id="FZNZ01000004">
    <property type="protein sequence ID" value="SNR67281.1"/>
    <property type="molecule type" value="Genomic_DNA"/>
</dbReference>
<sequence>MKRKTDTIFSILYRLHIVSPKGMWVWTKSLTSEGISLMALLRFAAHFYPQRCALKDGKAALTYQETYQKAQDLAQLLYMQYHLRPNMRVAILGRNSLILTLLLPALSRLGVQTVLLNTDMGREQLSNHLRGRQYQLFIYDDDLIENLPPISYQTVTTTELHHLIIYRDYQYERKRLPRIGRGREIIIHTGGSSGNYQRVERRPSVTSFLPPLVALLREIGVYQYQSVLIALPFYHGFGLATLIVSLLMGKEIYLQGRFDAPKTLEIIQHEHIEVMPIVPAMLSRIWQTKGAKEMMKTLKCMICGGDSLPKSLINLTHNQLGEILFNLYGTSEAGFFLLATPHDLASFDEPTLGKAIWGVRCKIKKTDKENTGDLWVQSSWAMTGRKNKWQNTKDIVYQNAEGYFFHRGRTDRMVVCGGENVHPEHVEQVLLSHPLISAARAFSVPNPAFGNVIHAEVECTHNSSLSLSALLNWLRPQLSRAEMPHAITFKTIDMLSTGKQKAH</sequence>
<dbReference type="InterPro" id="IPR045851">
    <property type="entry name" value="AMP-bd_C_sf"/>
</dbReference>
<evidence type="ECO:0000256" key="1">
    <source>
        <dbReference type="ARBA" id="ARBA00006432"/>
    </source>
</evidence>
<dbReference type="RefSeq" id="WP_089365488.1">
    <property type="nucleotide sequence ID" value="NZ_CP023863.1"/>
</dbReference>
<evidence type="ECO:0000313" key="3">
    <source>
        <dbReference type="EMBL" id="SNR67281.1"/>
    </source>
</evidence>
<accession>A0A2K9H6K0</accession>
<comment type="caution">
    <text evidence="3">The sequence shown here is derived from an EMBL/GenBank/DDBJ whole genome shotgun (WGS) entry which is preliminary data.</text>
</comment>
<evidence type="ECO:0000256" key="2">
    <source>
        <dbReference type="ARBA" id="ARBA00022598"/>
    </source>
</evidence>
<keyword evidence="4" id="KW-1185">Reference proteome</keyword>
<dbReference type="AlphaFoldDB" id="A0A2K9H6K0"/>
<dbReference type="Gene3D" id="3.40.50.12780">
    <property type="entry name" value="N-terminal domain of ligase-like"/>
    <property type="match status" value="1"/>
</dbReference>
<reference evidence="3 4" key="1">
    <citation type="submission" date="2017-06" db="EMBL/GenBank/DDBJ databases">
        <authorList>
            <person name="Varghese N."/>
            <person name="Submissions S."/>
        </authorList>
    </citation>
    <scope>NUCLEOTIDE SEQUENCE [LARGE SCALE GENOMIC DNA]</scope>
    <source>
        <strain evidence="3 4">DSM 26989</strain>
    </source>
</reference>
<comment type="similarity">
    <text evidence="1">Belongs to the ATP-dependent AMP-binding enzyme family.</text>
</comment>
<keyword evidence="2 3" id="KW-0436">Ligase</keyword>
<dbReference type="PANTHER" id="PTHR43201">
    <property type="entry name" value="ACYL-COA SYNTHETASE"/>
    <property type="match status" value="1"/>
</dbReference>